<dbReference type="PATRIC" id="fig|1423792.3.peg.342"/>
<dbReference type="AlphaFoldDB" id="A0A0R1N3Z6"/>
<organism evidence="2 3">
    <name type="scientific">Schleiferilactobacillus perolens DSM 12744</name>
    <dbReference type="NCBI Taxonomy" id="1423792"/>
    <lineage>
        <taxon>Bacteria</taxon>
        <taxon>Bacillati</taxon>
        <taxon>Bacillota</taxon>
        <taxon>Bacilli</taxon>
        <taxon>Lactobacillales</taxon>
        <taxon>Lactobacillaceae</taxon>
        <taxon>Schleiferilactobacillus</taxon>
    </lineage>
</organism>
<dbReference type="PANTHER" id="PTHR43649">
    <property type="entry name" value="ARABINOSE-BINDING PROTEIN-RELATED"/>
    <property type="match status" value="1"/>
</dbReference>
<reference evidence="2 3" key="1">
    <citation type="journal article" date="2015" name="Genome Announc.">
        <title>Expanding the biotechnology potential of lactobacilli through comparative genomics of 213 strains and associated genera.</title>
        <authorList>
            <person name="Sun Z."/>
            <person name="Harris H.M."/>
            <person name="McCann A."/>
            <person name="Guo C."/>
            <person name="Argimon S."/>
            <person name="Zhang W."/>
            <person name="Yang X."/>
            <person name="Jeffery I.B."/>
            <person name="Cooney J.C."/>
            <person name="Kagawa T.F."/>
            <person name="Liu W."/>
            <person name="Song Y."/>
            <person name="Salvetti E."/>
            <person name="Wrobel A."/>
            <person name="Rasinkangas P."/>
            <person name="Parkhill J."/>
            <person name="Rea M.C."/>
            <person name="O'Sullivan O."/>
            <person name="Ritari J."/>
            <person name="Douillard F.P."/>
            <person name="Paul Ross R."/>
            <person name="Yang R."/>
            <person name="Briner A.E."/>
            <person name="Felis G.E."/>
            <person name="de Vos W.M."/>
            <person name="Barrangou R."/>
            <person name="Klaenhammer T.R."/>
            <person name="Caufield P.W."/>
            <person name="Cui Y."/>
            <person name="Zhang H."/>
            <person name="O'Toole P.W."/>
        </authorList>
    </citation>
    <scope>NUCLEOTIDE SEQUENCE [LARGE SCALE GENOMIC DNA]</scope>
    <source>
        <strain evidence="2 3">DSM 12744</strain>
    </source>
</reference>
<proteinExistence type="predicted"/>
<dbReference type="Proteomes" id="UP000051330">
    <property type="component" value="Unassembled WGS sequence"/>
</dbReference>
<gene>
    <name evidence="2" type="ORF">FD09_GL000340</name>
</gene>
<dbReference type="InterPro" id="IPR050490">
    <property type="entry name" value="Bact_solute-bd_prot1"/>
</dbReference>
<evidence type="ECO:0000313" key="2">
    <source>
        <dbReference type="EMBL" id="KRL14684.1"/>
    </source>
</evidence>
<dbReference type="EMBL" id="AZEC01000001">
    <property type="protein sequence ID" value="KRL14684.1"/>
    <property type="molecule type" value="Genomic_DNA"/>
</dbReference>
<keyword evidence="3" id="KW-1185">Reference proteome</keyword>
<name>A0A0R1N3Z6_9LACO</name>
<protein>
    <recommendedName>
        <fullName evidence="4">Carbohydrate ABC transporter substrate-binding protein</fullName>
    </recommendedName>
</protein>
<dbReference type="STRING" id="1423792.FD09_GL000340"/>
<dbReference type="NCBIfam" id="TIGR03850">
    <property type="entry name" value="bind_CPR_0540"/>
    <property type="match status" value="1"/>
</dbReference>
<dbReference type="InterPro" id="IPR022387">
    <property type="entry name" value="Bind_CPR0540"/>
</dbReference>
<evidence type="ECO:0000313" key="3">
    <source>
        <dbReference type="Proteomes" id="UP000051330"/>
    </source>
</evidence>
<sequence length="457" mass="49681">MGVEKVFILFIPEEGNVMKKRWLLAAVVMAASTALLAACGSNSGSGANSSSSSSKTLNVAALEGGYGSAAWKAVVKDFGAANPGVKVKLTIDKKLESVVSPKMKAGDYPDVVHLATGRPDALTETMIKSKGMEDLSDVKDMTIPGEKKKVSDVLMPGFDGTLATEPYADGKTYMMPMFYAPTGFFYNATLLKDNGWAVPKTMDELMALGKKAEAKGIALFTYPTTGYLDSMTYSLLADIGGKKYFNDAMGYNHDAWAGKEGTQYFNLVGNLVKQSAKTTVANANNENFRKNQQLILDNKAVFMPNGTWVTSEMKDAPRAKGFKWGFMAVPGVKADDQYAYTYFEQIWVPKKAKNKALAKKFIAFMYSDKATKDFLKGGAVQPVKDVTKQLDAEQKTFYSVYDNGAKVLVGSFQNAKAVEGVNMTDTLFGEITSVTNGTKSISQWQQDVVKAADQLRE</sequence>
<accession>A0A0R1N3Z6</accession>
<dbReference type="InterPro" id="IPR006059">
    <property type="entry name" value="SBP"/>
</dbReference>
<keyword evidence="1" id="KW-0732">Signal</keyword>
<evidence type="ECO:0000256" key="1">
    <source>
        <dbReference type="SAM" id="SignalP"/>
    </source>
</evidence>
<feature type="signal peptide" evidence="1">
    <location>
        <begin position="1"/>
        <end position="37"/>
    </location>
</feature>
<dbReference type="Gene3D" id="3.40.190.10">
    <property type="entry name" value="Periplasmic binding protein-like II"/>
    <property type="match status" value="1"/>
</dbReference>
<dbReference type="Pfam" id="PF01547">
    <property type="entry name" value="SBP_bac_1"/>
    <property type="match status" value="1"/>
</dbReference>
<dbReference type="PANTHER" id="PTHR43649:SF12">
    <property type="entry name" value="DIACETYLCHITOBIOSE BINDING PROTEIN DASA"/>
    <property type="match status" value="1"/>
</dbReference>
<dbReference type="SUPFAM" id="SSF53850">
    <property type="entry name" value="Periplasmic binding protein-like II"/>
    <property type="match status" value="1"/>
</dbReference>
<comment type="caution">
    <text evidence="2">The sequence shown here is derived from an EMBL/GenBank/DDBJ whole genome shotgun (WGS) entry which is preliminary data.</text>
</comment>
<evidence type="ECO:0008006" key="4">
    <source>
        <dbReference type="Google" id="ProtNLM"/>
    </source>
</evidence>
<feature type="chain" id="PRO_5038332691" description="Carbohydrate ABC transporter substrate-binding protein" evidence="1">
    <location>
        <begin position="38"/>
        <end position="457"/>
    </location>
</feature>